<name>A0A174A717_9FIRM</name>
<evidence type="ECO:0000256" key="2">
    <source>
        <dbReference type="ARBA" id="ARBA00006479"/>
    </source>
</evidence>
<evidence type="ECO:0000256" key="1">
    <source>
        <dbReference type="ARBA" id="ARBA00002486"/>
    </source>
</evidence>
<dbReference type="Proteomes" id="UP000095409">
    <property type="component" value="Unassembled WGS sequence"/>
</dbReference>
<keyword evidence="3" id="KW-0859">Xylose metabolism</keyword>
<evidence type="ECO:0000313" key="4">
    <source>
        <dbReference type="EMBL" id="CUN83973.1"/>
    </source>
</evidence>
<dbReference type="PANTHER" id="PTHR18964:SF149">
    <property type="entry name" value="BIFUNCTIONAL UDP-N-ACETYLGLUCOSAMINE 2-EPIMERASE_N-ACETYLMANNOSAMINE KINASE"/>
    <property type="match status" value="1"/>
</dbReference>
<evidence type="ECO:0000256" key="3">
    <source>
        <dbReference type="ARBA" id="ARBA00022629"/>
    </source>
</evidence>
<dbReference type="SUPFAM" id="SSF53067">
    <property type="entry name" value="Actin-like ATPase domain"/>
    <property type="match status" value="1"/>
</dbReference>
<reference evidence="4 5" key="1">
    <citation type="submission" date="2015-09" db="EMBL/GenBank/DDBJ databases">
        <authorList>
            <consortium name="Pathogen Informatics"/>
        </authorList>
    </citation>
    <scope>NUCLEOTIDE SEQUENCE [LARGE SCALE GENOMIC DNA]</scope>
    <source>
        <strain evidence="4 5">2789STDY5608837</strain>
    </source>
</reference>
<dbReference type="PANTHER" id="PTHR18964">
    <property type="entry name" value="ROK (REPRESSOR, ORF, KINASE) FAMILY"/>
    <property type="match status" value="1"/>
</dbReference>
<sequence length="410" mass="45551">MAGDLALASYHDLKGKMIMQVNMKKGNGKNSITSKQFNRGLIFQLIATGTCNTRIELSRRTGLAKTTVTNIVAEFMEKGIVKECEEELTEVCGRNPIILKVADQAPKIIGILVFRTNIQAVLCSLDMQVFRTETIEFGELTGDILIQNAFELVDRMMEEEKNILGIGIASIGPVDIRNGIILNPPRFYGVKHVPIKEAIQKKYNLPVYFDHDNNCAALAEKLFGIGKAEQDFLLLAVSNGIGSGFVCGGEVFHSHRGFETELGHVSINCKGLQCSCGNRGCLEMYASSYVVREKLKKITGLNLSYADYFKIHDRPEVEDILEEMIQDISAGLVSIINMLQPEMIVLGYDGIDWPEDYVKKLEILINDRKIAQDGWNIPVKKAYFGKQAQLVGAAALVVNSIFKGELQFFV</sequence>
<dbReference type="AlphaFoldDB" id="A0A174A717"/>
<dbReference type="InterPro" id="IPR036388">
    <property type="entry name" value="WH-like_DNA-bd_sf"/>
</dbReference>
<dbReference type="GO" id="GO:0042732">
    <property type="term" value="P:D-xylose metabolic process"/>
    <property type="evidence" value="ECO:0007669"/>
    <property type="project" value="UniProtKB-KW"/>
</dbReference>
<proteinExistence type="inferred from homology"/>
<dbReference type="SUPFAM" id="SSF46785">
    <property type="entry name" value="Winged helix' DNA-binding domain"/>
    <property type="match status" value="1"/>
</dbReference>
<dbReference type="InterPro" id="IPR000600">
    <property type="entry name" value="ROK"/>
</dbReference>
<comment type="function">
    <text evidence="1">Transcriptional repressor of xylose-utilizing enzymes.</text>
</comment>
<evidence type="ECO:0000313" key="5">
    <source>
        <dbReference type="Proteomes" id="UP000095409"/>
    </source>
</evidence>
<organism evidence="4 5">
    <name type="scientific">Blautia obeum</name>
    <dbReference type="NCBI Taxonomy" id="40520"/>
    <lineage>
        <taxon>Bacteria</taxon>
        <taxon>Bacillati</taxon>
        <taxon>Bacillota</taxon>
        <taxon>Clostridia</taxon>
        <taxon>Lachnospirales</taxon>
        <taxon>Lachnospiraceae</taxon>
        <taxon>Blautia</taxon>
    </lineage>
</organism>
<dbReference type="Gene3D" id="1.10.10.10">
    <property type="entry name" value="Winged helix-like DNA-binding domain superfamily/Winged helix DNA-binding domain"/>
    <property type="match status" value="1"/>
</dbReference>
<gene>
    <name evidence="4" type="primary">mlc_1</name>
    <name evidence="4" type="ORF">ERS852394_01009</name>
</gene>
<dbReference type="InterPro" id="IPR043129">
    <property type="entry name" value="ATPase_NBD"/>
</dbReference>
<comment type="similarity">
    <text evidence="2">Belongs to the ROK (NagC/XylR) family.</text>
</comment>
<protein>
    <submittedName>
        <fullName evidence="4">Making large colonies protein</fullName>
    </submittedName>
</protein>
<keyword evidence="3" id="KW-0119">Carbohydrate metabolism</keyword>
<dbReference type="InterPro" id="IPR036390">
    <property type="entry name" value="WH_DNA-bd_sf"/>
</dbReference>
<dbReference type="CDD" id="cd24059">
    <property type="entry name" value="ASKHA_NBD_ROK_TM1224-like"/>
    <property type="match status" value="1"/>
</dbReference>
<dbReference type="Gene3D" id="3.30.420.40">
    <property type="match status" value="2"/>
</dbReference>
<dbReference type="Pfam" id="PF00480">
    <property type="entry name" value="ROK"/>
    <property type="match status" value="1"/>
</dbReference>
<dbReference type="EMBL" id="CYZD01000003">
    <property type="protein sequence ID" value="CUN83973.1"/>
    <property type="molecule type" value="Genomic_DNA"/>
</dbReference>
<accession>A0A174A717</accession>